<comment type="caution">
    <text evidence="1">The sequence shown here is derived from an EMBL/GenBank/DDBJ whole genome shotgun (WGS) entry which is preliminary data.</text>
</comment>
<gene>
    <name evidence="1" type="ORF">SK128_000420</name>
</gene>
<reference evidence="1 2" key="1">
    <citation type="submission" date="2023-11" db="EMBL/GenBank/DDBJ databases">
        <title>Halocaridina rubra genome assembly.</title>
        <authorList>
            <person name="Smith C."/>
        </authorList>
    </citation>
    <scope>NUCLEOTIDE SEQUENCE [LARGE SCALE GENOMIC DNA]</scope>
    <source>
        <strain evidence="1">EP-1</strain>
        <tissue evidence="1">Whole</tissue>
    </source>
</reference>
<accession>A0AAN8XL25</accession>
<evidence type="ECO:0000313" key="1">
    <source>
        <dbReference type="EMBL" id="KAK7084746.1"/>
    </source>
</evidence>
<evidence type="ECO:0000313" key="2">
    <source>
        <dbReference type="Proteomes" id="UP001381693"/>
    </source>
</evidence>
<sequence length="133" mass="15355">MSKCEVNPEGDIVTWSRSWILYEVQEEQAALEDLCRSVNYGEVAVSLPLLWFPHAVDVCKGLRGFIRVPRNSEEIRKEMAYLSDKGVCERQWAGITDETQEGIFKDVFLDASYNINKRAFKNRQHISHPSSFE</sequence>
<keyword evidence="2" id="KW-1185">Reference proteome</keyword>
<protein>
    <submittedName>
        <fullName evidence="1">Uncharacterized protein</fullName>
    </submittedName>
</protein>
<proteinExistence type="predicted"/>
<dbReference type="Proteomes" id="UP001381693">
    <property type="component" value="Unassembled WGS sequence"/>
</dbReference>
<name>A0AAN8XL25_HALRR</name>
<dbReference type="AlphaFoldDB" id="A0AAN8XL25"/>
<organism evidence="1 2">
    <name type="scientific">Halocaridina rubra</name>
    <name type="common">Hawaiian red shrimp</name>
    <dbReference type="NCBI Taxonomy" id="373956"/>
    <lineage>
        <taxon>Eukaryota</taxon>
        <taxon>Metazoa</taxon>
        <taxon>Ecdysozoa</taxon>
        <taxon>Arthropoda</taxon>
        <taxon>Crustacea</taxon>
        <taxon>Multicrustacea</taxon>
        <taxon>Malacostraca</taxon>
        <taxon>Eumalacostraca</taxon>
        <taxon>Eucarida</taxon>
        <taxon>Decapoda</taxon>
        <taxon>Pleocyemata</taxon>
        <taxon>Caridea</taxon>
        <taxon>Atyoidea</taxon>
        <taxon>Atyidae</taxon>
        <taxon>Halocaridina</taxon>
    </lineage>
</organism>
<dbReference type="EMBL" id="JAXCGZ010001992">
    <property type="protein sequence ID" value="KAK7084746.1"/>
    <property type="molecule type" value="Genomic_DNA"/>
</dbReference>